<gene>
    <name evidence="1" type="ORF">CFP56_039305</name>
</gene>
<dbReference type="EMBL" id="PKMF04000758">
    <property type="protein sequence ID" value="KAK7820005.1"/>
    <property type="molecule type" value="Genomic_DNA"/>
</dbReference>
<evidence type="ECO:0000313" key="1">
    <source>
        <dbReference type="EMBL" id="KAK7820005.1"/>
    </source>
</evidence>
<evidence type="ECO:0000313" key="2">
    <source>
        <dbReference type="Proteomes" id="UP000237347"/>
    </source>
</evidence>
<keyword evidence="2" id="KW-1185">Reference proteome</keyword>
<dbReference type="Proteomes" id="UP000237347">
    <property type="component" value="Unassembled WGS sequence"/>
</dbReference>
<sequence>MALEIEALATSAALAFASDLGFYRGVLEIDSLPLGYKLLNAALEPASAQIPAENSHFPKQAQRKPSSTLKERLELCPPTLLMGPLNTEDTSTIKTQAQTWEDGTELLLDRRASTDDLLICPGSEFILLLLDEKPAPLDLWASAACSHICTIGERIDLLLHAIQGALSRIGGAEELAVDVESAGLDSVPEIAARLRSVFGVER</sequence>
<organism evidence="1 2">
    <name type="scientific">Quercus suber</name>
    <name type="common">Cork oak</name>
    <dbReference type="NCBI Taxonomy" id="58331"/>
    <lineage>
        <taxon>Eukaryota</taxon>
        <taxon>Viridiplantae</taxon>
        <taxon>Streptophyta</taxon>
        <taxon>Embryophyta</taxon>
        <taxon>Tracheophyta</taxon>
        <taxon>Spermatophyta</taxon>
        <taxon>Magnoliopsida</taxon>
        <taxon>eudicotyledons</taxon>
        <taxon>Gunneridae</taxon>
        <taxon>Pentapetalae</taxon>
        <taxon>rosids</taxon>
        <taxon>fabids</taxon>
        <taxon>Fagales</taxon>
        <taxon>Fagaceae</taxon>
        <taxon>Quercus</taxon>
    </lineage>
</organism>
<reference evidence="1 2" key="1">
    <citation type="journal article" date="2018" name="Sci. Data">
        <title>The draft genome sequence of cork oak.</title>
        <authorList>
            <person name="Ramos A.M."/>
            <person name="Usie A."/>
            <person name="Barbosa P."/>
            <person name="Barros P.M."/>
            <person name="Capote T."/>
            <person name="Chaves I."/>
            <person name="Simoes F."/>
            <person name="Abreu I."/>
            <person name="Carrasquinho I."/>
            <person name="Faro C."/>
            <person name="Guimaraes J.B."/>
            <person name="Mendonca D."/>
            <person name="Nobrega F."/>
            <person name="Rodrigues L."/>
            <person name="Saibo N.J.M."/>
            <person name="Varela M.C."/>
            <person name="Egas C."/>
            <person name="Matos J."/>
            <person name="Miguel C.M."/>
            <person name="Oliveira M.M."/>
            <person name="Ricardo C.P."/>
            <person name="Goncalves S."/>
        </authorList>
    </citation>
    <scope>NUCLEOTIDE SEQUENCE [LARGE SCALE GENOMIC DNA]</scope>
    <source>
        <strain evidence="2">cv. HL8</strain>
    </source>
</reference>
<dbReference type="AlphaFoldDB" id="A0AAW0IZY8"/>
<protein>
    <submittedName>
        <fullName evidence="1">Uncharacterized protein</fullName>
    </submittedName>
</protein>
<name>A0AAW0IZY8_QUESU</name>
<proteinExistence type="predicted"/>
<comment type="caution">
    <text evidence="1">The sequence shown here is derived from an EMBL/GenBank/DDBJ whole genome shotgun (WGS) entry which is preliminary data.</text>
</comment>
<accession>A0AAW0IZY8</accession>